<dbReference type="GO" id="GO:0016301">
    <property type="term" value="F:kinase activity"/>
    <property type="evidence" value="ECO:0007669"/>
    <property type="project" value="UniProtKB-KW"/>
</dbReference>
<evidence type="ECO:0000313" key="1">
    <source>
        <dbReference type="EMBL" id="PNY00319.1"/>
    </source>
</evidence>
<dbReference type="Proteomes" id="UP000236291">
    <property type="component" value="Unassembled WGS sequence"/>
</dbReference>
<gene>
    <name evidence="1" type="ORF">L195_g023596</name>
</gene>
<comment type="caution">
    <text evidence="1">The sequence shown here is derived from an EMBL/GenBank/DDBJ whole genome shotgun (WGS) entry which is preliminary data.</text>
</comment>
<keyword evidence="1" id="KW-0675">Receptor</keyword>
<protein>
    <submittedName>
        <fullName evidence="1">Receptor-like protein kinase HSL1</fullName>
    </submittedName>
</protein>
<keyword evidence="1" id="KW-0418">Kinase</keyword>
<dbReference type="AlphaFoldDB" id="A0A2K3NBA7"/>
<keyword evidence="1" id="KW-0808">Transferase</keyword>
<reference evidence="1 2" key="1">
    <citation type="journal article" date="2014" name="Am. J. Bot.">
        <title>Genome assembly and annotation for red clover (Trifolium pratense; Fabaceae).</title>
        <authorList>
            <person name="Istvanek J."/>
            <person name="Jaros M."/>
            <person name="Krenek A."/>
            <person name="Repkova J."/>
        </authorList>
    </citation>
    <scope>NUCLEOTIDE SEQUENCE [LARGE SCALE GENOMIC DNA]</scope>
    <source>
        <strain evidence="2">cv. Tatra</strain>
        <tissue evidence="1">Young leaves</tissue>
    </source>
</reference>
<reference evidence="1 2" key="2">
    <citation type="journal article" date="2017" name="Front. Plant Sci.">
        <title>Gene Classification and Mining of Molecular Markers Useful in Red Clover (Trifolium pratense) Breeding.</title>
        <authorList>
            <person name="Istvanek J."/>
            <person name="Dluhosova J."/>
            <person name="Dluhos P."/>
            <person name="Patkova L."/>
            <person name="Nedelnik J."/>
            <person name="Repkova J."/>
        </authorList>
    </citation>
    <scope>NUCLEOTIDE SEQUENCE [LARGE SCALE GENOMIC DNA]</scope>
    <source>
        <strain evidence="2">cv. Tatra</strain>
        <tissue evidence="1">Young leaves</tissue>
    </source>
</reference>
<proteinExistence type="predicted"/>
<sequence length="75" mass="8401">MNSVYKDICNLPITALVNATYYKYATLFERRAIAAASVLGSGQVYTEACQEKIADAMTKANSHVVSRFDRQRFSM</sequence>
<accession>A0A2K3NBA7</accession>
<evidence type="ECO:0000313" key="2">
    <source>
        <dbReference type="Proteomes" id="UP000236291"/>
    </source>
</evidence>
<organism evidence="1 2">
    <name type="scientific">Trifolium pratense</name>
    <name type="common">Red clover</name>
    <dbReference type="NCBI Taxonomy" id="57577"/>
    <lineage>
        <taxon>Eukaryota</taxon>
        <taxon>Viridiplantae</taxon>
        <taxon>Streptophyta</taxon>
        <taxon>Embryophyta</taxon>
        <taxon>Tracheophyta</taxon>
        <taxon>Spermatophyta</taxon>
        <taxon>Magnoliopsida</taxon>
        <taxon>eudicotyledons</taxon>
        <taxon>Gunneridae</taxon>
        <taxon>Pentapetalae</taxon>
        <taxon>rosids</taxon>
        <taxon>fabids</taxon>
        <taxon>Fabales</taxon>
        <taxon>Fabaceae</taxon>
        <taxon>Papilionoideae</taxon>
        <taxon>50 kb inversion clade</taxon>
        <taxon>NPAAA clade</taxon>
        <taxon>Hologalegina</taxon>
        <taxon>IRL clade</taxon>
        <taxon>Trifolieae</taxon>
        <taxon>Trifolium</taxon>
    </lineage>
</organism>
<name>A0A2K3NBA7_TRIPR</name>
<dbReference type="EMBL" id="ASHM01018792">
    <property type="protein sequence ID" value="PNY00319.1"/>
    <property type="molecule type" value="Genomic_DNA"/>
</dbReference>